<dbReference type="Proteomes" id="UP000006919">
    <property type="component" value="Plasmid pRUMAL03"/>
</dbReference>
<proteinExistence type="predicted"/>
<keyword evidence="1" id="KW-1133">Transmembrane helix</keyword>
<dbReference type="EMBL" id="CP002406">
    <property type="protein sequence ID" value="ADU24414.1"/>
    <property type="molecule type" value="Genomic_DNA"/>
</dbReference>
<keyword evidence="1" id="KW-0472">Membrane</keyword>
<reference evidence="3" key="1">
    <citation type="journal article" date="2011" name="J. Bacteriol.">
        <title>Complete genome of the cellulolytic ruminal bacterium Ruminococcus albus 7.</title>
        <authorList>
            <person name="Suen G."/>
            <person name="Stevenson D.M."/>
            <person name="Bruce D.C."/>
            <person name="Chertkov O."/>
            <person name="Copeland A."/>
            <person name="Cheng J.F."/>
            <person name="Detter C."/>
            <person name="Detter J.C."/>
            <person name="Goodwin L.A."/>
            <person name="Han C.S."/>
            <person name="Hauser L.J."/>
            <person name="Ivanova N.N."/>
            <person name="Kyrpides N.C."/>
            <person name="Land M.L."/>
            <person name="Lapidus A."/>
            <person name="Lucas S."/>
            <person name="Ovchinnikova G."/>
            <person name="Pitluck S."/>
            <person name="Tapia R."/>
            <person name="Woyke T."/>
            <person name="Boyum J."/>
            <person name="Mead D."/>
            <person name="Weimer P.J."/>
        </authorList>
    </citation>
    <scope>NUCLEOTIDE SEQUENCE [LARGE SCALE GENOMIC DNA]</scope>
    <source>
        <strain evidence="3">ATCC 27210 / DSM 20455 / JCM 14654 / NCDO 2250 / 7</strain>
        <plasmid evidence="3">pRUMAL03</plasmid>
    </source>
</reference>
<dbReference type="AlphaFoldDB" id="E6UL68"/>
<evidence type="ECO:0000313" key="2">
    <source>
        <dbReference type="EMBL" id="ADU24414.1"/>
    </source>
</evidence>
<evidence type="ECO:0000256" key="1">
    <source>
        <dbReference type="SAM" id="Phobius"/>
    </source>
</evidence>
<gene>
    <name evidence="2" type="ordered locus">Rumal_3991</name>
</gene>
<organism evidence="2 3">
    <name type="scientific">Ruminococcus albus (strain ATCC 27210 / DSM 20455 / JCM 14654 / NCDO 2250 / 7)</name>
    <dbReference type="NCBI Taxonomy" id="697329"/>
    <lineage>
        <taxon>Bacteria</taxon>
        <taxon>Bacillati</taxon>
        <taxon>Bacillota</taxon>
        <taxon>Clostridia</taxon>
        <taxon>Eubacteriales</taxon>
        <taxon>Oscillospiraceae</taxon>
        <taxon>Ruminococcus</taxon>
    </lineage>
</organism>
<sequence>MMNQMTHVTFLYATVYMIFNCAVKTVIPSGISDILMLRSLKVNLPLSVLAVIIIAELSVFAIAVIILIAIVGKTEIFNSDPVRADKSSLAVMTGLMISILTLVYSKAWTLAAFSITLSAVVIFKEREQTKNLFRCSKLIKGAV</sequence>
<dbReference type="RefSeq" id="WP_013483951.1">
    <property type="nucleotide sequence ID" value="NZ_JHYT01000075.1"/>
</dbReference>
<dbReference type="KEGG" id="ral:Rumal_3991"/>
<accession>E6UL68</accession>
<geneLocation type="plasmid" evidence="2 3">
    <name>pRUMAL03</name>
</geneLocation>
<keyword evidence="2" id="KW-0614">Plasmid</keyword>
<dbReference type="HOGENOM" id="CLU_1804780_0_0_9"/>
<feature type="transmembrane region" description="Helical" evidence="1">
    <location>
        <begin position="6"/>
        <end position="27"/>
    </location>
</feature>
<keyword evidence="1" id="KW-0812">Transmembrane</keyword>
<feature type="transmembrane region" description="Helical" evidence="1">
    <location>
        <begin position="48"/>
        <end position="70"/>
    </location>
</feature>
<feature type="transmembrane region" description="Helical" evidence="1">
    <location>
        <begin position="90"/>
        <end position="123"/>
    </location>
</feature>
<evidence type="ECO:0000313" key="3">
    <source>
        <dbReference type="Proteomes" id="UP000006919"/>
    </source>
</evidence>
<name>E6UL68_RUMA7</name>
<protein>
    <submittedName>
        <fullName evidence="2">Uncharacterized protein</fullName>
    </submittedName>
</protein>